<protein>
    <recommendedName>
        <fullName evidence="3">Lipoprotein</fullName>
    </recommendedName>
</protein>
<feature type="signal peptide" evidence="1">
    <location>
        <begin position="1"/>
        <end position="23"/>
    </location>
</feature>
<dbReference type="AlphaFoldDB" id="A0AAU7CHC8"/>
<name>A0AAU7CHC8_9BACT</name>
<reference evidence="2" key="1">
    <citation type="submission" date="2024-05" db="EMBL/GenBank/DDBJ databases">
        <title>Planctomycetes of the genus Singulisphaera possess chitinolytic capabilities.</title>
        <authorList>
            <person name="Ivanova A."/>
        </authorList>
    </citation>
    <scope>NUCLEOTIDE SEQUENCE</scope>
    <source>
        <strain evidence="2">Ch08T</strain>
    </source>
</reference>
<evidence type="ECO:0000313" key="2">
    <source>
        <dbReference type="EMBL" id="XBH04759.1"/>
    </source>
</evidence>
<dbReference type="RefSeq" id="WP_406697553.1">
    <property type="nucleotide sequence ID" value="NZ_CP155447.1"/>
</dbReference>
<dbReference type="EMBL" id="CP155447">
    <property type="protein sequence ID" value="XBH04759.1"/>
    <property type="molecule type" value="Genomic_DNA"/>
</dbReference>
<proteinExistence type="predicted"/>
<evidence type="ECO:0008006" key="3">
    <source>
        <dbReference type="Google" id="ProtNLM"/>
    </source>
</evidence>
<sequence>MNSVYRLRHLVIFAFLVAPLAGCGSGGSTPDTVSTGPPVTEENLKDLSKQINAGGAGMKPPGVSTPKR</sequence>
<keyword evidence="1" id="KW-0732">Signal</keyword>
<accession>A0AAU7CHC8</accession>
<feature type="chain" id="PRO_5043369291" description="Lipoprotein" evidence="1">
    <location>
        <begin position="24"/>
        <end position="68"/>
    </location>
</feature>
<evidence type="ECO:0000256" key="1">
    <source>
        <dbReference type="SAM" id="SignalP"/>
    </source>
</evidence>
<gene>
    <name evidence="2" type="ORF">V5E97_01715</name>
</gene>
<organism evidence="2">
    <name type="scientific">Singulisphaera sp. Ch08</name>
    <dbReference type="NCBI Taxonomy" id="3120278"/>
    <lineage>
        <taxon>Bacteria</taxon>
        <taxon>Pseudomonadati</taxon>
        <taxon>Planctomycetota</taxon>
        <taxon>Planctomycetia</taxon>
        <taxon>Isosphaerales</taxon>
        <taxon>Isosphaeraceae</taxon>
        <taxon>Singulisphaera</taxon>
    </lineage>
</organism>